<dbReference type="Gene3D" id="1.10.230.10">
    <property type="entry name" value="Cytochrome P450-Terp, domain 2"/>
    <property type="match status" value="1"/>
</dbReference>
<dbReference type="InterPro" id="IPR036969">
    <property type="entry name" value="Citrate_synthase_sf"/>
</dbReference>
<comment type="similarity">
    <text evidence="2">Belongs to the citrate synthase family.</text>
</comment>
<dbReference type="InterPro" id="IPR024176">
    <property type="entry name" value="Citrate_synthase_bac-typ"/>
</dbReference>
<dbReference type="InterPro" id="IPR011278">
    <property type="entry name" value="2-MeCitrate/Citrate_synth_II"/>
</dbReference>
<dbReference type="GO" id="GO:0006099">
    <property type="term" value="P:tricarboxylic acid cycle"/>
    <property type="evidence" value="ECO:0007669"/>
    <property type="project" value="UniProtKB-UniPathway"/>
</dbReference>
<keyword evidence="4" id="KW-0816">Tricarboxylic acid cycle</keyword>
<dbReference type="GO" id="GO:0019679">
    <property type="term" value="P:propionate metabolic process, methylcitrate cycle"/>
    <property type="evidence" value="ECO:0007669"/>
    <property type="project" value="TreeGrafter"/>
</dbReference>
<comment type="pathway">
    <text evidence="1">Carbohydrate metabolism; tricarboxylic acid cycle.</text>
</comment>
<dbReference type="InterPro" id="IPR002020">
    <property type="entry name" value="Citrate_synthase"/>
</dbReference>
<dbReference type="NCBIfam" id="TIGR01800">
    <property type="entry name" value="cit_synth_II"/>
    <property type="match status" value="1"/>
</dbReference>
<dbReference type="PIRSF" id="PIRSF001369">
    <property type="entry name" value="Citrate_synth"/>
    <property type="match status" value="1"/>
</dbReference>
<dbReference type="GO" id="GO:0005759">
    <property type="term" value="C:mitochondrial matrix"/>
    <property type="evidence" value="ECO:0007669"/>
    <property type="project" value="TreeGrafter"/>
</dbReference>
<dbReference type="Gene3D" id="1.10.580.10">
    <property type="entry name" value="Citrate Synthase, domain 1"/>
    <property type="match status" value="1"/>
</dbReference>
<keyword evidence="5 7" id="KW-0808">Transferase</keyword>
<protein>
    <recommendedName>
        <fullName evidence="3">citrate synthase (unknown stereospecificity)</fullName>
        <ecNumber evidence="3">2.3.3.16</ecNumber>
    </recommendedName>
</protein>
<organism evidence="7">
    <name type="scientific">hydrothermal vent metagenome</name>
    <dbReference type="NCBI Taxonomy" id="652676"/>
    <lineage>
        <taxon>unclassified sequences</taxon>
        <taxon>metagenomes</taxon>
        <taxon>ecological metagenomes</taxon>
    </lineage>
</organism>
<dbReference type="PRINTS" id="PR00143">
    <property type="entry name" value="CITRTSNTHASE"/>
</dbReference>
<evidence type="ECO:0000256" key="3">
    <source>
        <dbReference type="ARBA" id="ARBA00012972"/>
    </source>
</evidence>
<dbReference type="AlphaFoldDB" id="A0A3B1DM70"/>
<reference evidence="7" key="1">
    <citation type="submission" date="2018-06" db="EMBL/GenBank/DDBJ databases">
        <authorList>
            <person name="Zhirakovskaya E."/>
        </authorList>
    </citation>
    <scope>NUCLEOTIDE SEQUENCE</scope>
</reference>
<evidence type="ECO:0000256" key="5">
    <source>
        <dbReference type="ARBA" id="ARBA00022679"/>
    </source>
</evidence>
<evidence type="ECO:0000256" key="6">
    <source>
        <dbReference type="ARBA" id="ARBA00049288"/>
    </source>
</evidence>
<comment type="catalytic activity">
    <reaction evidence="6">
        <text>oxaloacetate + acetyl-CoA + H2O = citrate + CoA + H(+)</text>
        <dbReference type="Rhea" id="RHEA:16845"/>
        <dbReference type="ChEBI" id="CHEBI:15377"/>
        <dbReference type="ChEBI" id="CHEBI:15378"/>
        <dbReference type="ChEBI" id="CHEBI:16452"/>
        <dbReference type="ChEBI" id="CHEBI:16947"/>
        <dbReference type="ChEBI" id="CHEBI:57287"/>
        <dbReference type="ChEBI" id="CHEBI:57288"/>
        <dbReference type="EC" id="2.3.3.16"/>
    </reaction>
</comment>
<evidence type="ECO:0000256" key="1">
    <source>
        <dbReference type="ARBA" id="ARBA00005163"/>
    </source>
</evidence>
<evidence type="ECO:0000256" key="4">
    <source>
        <dbReference type="ARBA" id="ARBA00022532"/>
    </source>
</evidence>
<name>A0A3B1DM70_9ZZZZ</name>
<dbReference type="InterPro" id="IPR016143">
    <property type="entry name" value="Citrate_synth-like_sm_a-sub"/>
</dbReference>
<proteinExistence type="inferred from homology"/>
<dbReference type="EC" id="2.3.3.16" evidence="3"/>
<dbReference type="PANTHER" id="PTHR11739:SF25">
    <property type="entry name" value="CITRATE SYNTHASE-RELATED PROTEIN DDB_G0287281"/>
    <property type="match status" value="1"/>
</dbReference>
<evidence type="ECO:0000256" key="2">
    <source>
        <dbReference type="ARBA" id="ARBA00010566"/>
    </source>
</evidence>
<keyword evidence="7" id="KW-0012">Acyltransferase</keyword>
<sequence>MTDQVHQGLEGVLAGQSAICDVNHVGGGLEYRGYAISDLAGKASFEEVAFLLLVGVLPNPSHLAGFKETLLHSRFVPKHLIDFLNNIPTEINRMDALRTAVSILGMEDPDADKNDHDANLRKAIRLTAQMPALLGALRGKKQVFPSDISACEGHAEYLLKFLCDDPVDELGVRALEVALILYAEHEFNASTFAARVTASSLSDMHSAVVSGIGTLKGPLHGGANEAVMEMLFEVDRVGDVAKYLSKKFAKKERIMGFGHRVLKKGDARSDIIQFYSKALGEQKGEKKWYDYAIQIEKIMREEKGFYPNLDFYSASVFYLLNLPVPLYTPLFVCSRVTGWAAHVIEQHDQNRLIRPRCQYTGEKGLSFVPLSEREVV</sequence>
<dbReference type="UniPathway" id="UPA00223"/>
<accession>A0A3B1DM70</accession>
<dbReference type="GO" id="GO:0005975">
    <property type="term" value="P:carbohydrate metabolic process"/>
    <property type="evidence" value="ECO:0007669"/>
    <property type="project" value="TreeGrafter"/>
</dbReference>
<dbReference type="Pfam" id="PF00285">
    <property type="entry name" value="Citrate_synt"/>
    <property type="match status" value="1"/>
</dbReference>
<gene>
    <name evidence="7" type="ORF">MNBD_NITROSPIRAE01-1566</name>
</gene>
<dbReference type="GO" id="GO:0050440">
    <property type="term" value="F:2-methylcitrate synthase activity"/>
    <property type="evidence" value="ECO:0007669"/>
    <property type="project" value="TreeGrafter"/>
</dbReference>
<dbReference type="PANTHER" id="PTHR11739">
    <property type="entry name" value="CITRATE SYNTHASE"/>
    <property type="match status" value="1"/>
</dbReference>
<dbReference type="EMBL" id="UOGF01000096">
    <property type="protein sequence ID" value="VAX32775.1"/>
    <property type="molecule type" value="Genomic_DNA"/>
</dbReference>
<dbReference type="SUPFAM" id="SSF48256">
    <property type="entry name" value="Citrate synthase"/>
    <property type="match status" value="1"/>
</dbReference>
<evidence type="ECO:0000313" key="7">
    <source>
        <dbReference type="EMBL" id="VAX32775.1"/>
    </source>
</evidence>
<dbReference type="InterPro" id="IPR016142">
    <property type="entry name" value="Citrate_synth-like_lrg_a-sub"/>
</dbReference>
<dbReference type="GO" id="GO:0036440">
    <property type="term" value="F:citrate synthase activity"/>
    <property type="evidence" value="ECO:0007669"/>
    <property type="project" value="UniProtKB-EC"/>
</dbReference>